<evidence type="ECO:0000256" key="3">
    <source>
        <dbReference type="ARBA" id="ARBA00022777"/>
    </source>
</evidence>
<evidence type="ECO:0000313" key="8">
    <source>
        <dbReference type="EMBL" id="KAK3365646.1"/>
    </source>
</evidence>
<dbReference type="PROSITE" id="PS00108">
    <property type="entry name" value="PROTEIN_KINASE_ST"/>
    <property type="match status" value="1"/>
</dbReference>
<dbReference type="GO" id="GO:0110031">
    <property type="term" value="P:negative regulation of G2/MI transition of meiotic cell cycle"/>
    <property type="evidence" value="ECO:0007669"/>
    <property type="project" value="TreeGrafter"/>
</dbReference>
<dbReference type="GO" id="GO:0005634">
    <property type="term" value="C:nucleus"/>
    <property type="evidence" value="ECO:0007669"/>
    <property type="project" value="TreeGrafter"/>
</dbReference>
<feature type="region of interest" description="Disordered" evidence="6">
    <location>
        <begin position="564"/>
        <end position="583"/>
    </location>
</feature>
<evidence type="ECO:0000313" key="9">
    <source>
        <dbReference type="Proteomes" id="UP001287356"/>
    </source>
</evidence>
<dbReference type="AlphaFoldDB" id="A0AAE0JWC4"/>
<feature type="region of interest" description="Disordered" evidence="6">
    <location>
        <begin position="223"/>
        <end position="243"/>
    </location>
</feature>
<dbReference type="PANTHER" id="PTHR11042">
    <property type="entry name" value="EUKARYOTIC TRANSLATION INITIATION FACTOR 2-ALPHA KINASE EIF2-ALPHA KINASE -RELATED"/>
    <property type="match status" value="1"/>
</dbReference>
<dbReference type="Proteomes" id="UP001287356">
    <property type="component" value="Unassembled WGS sequence"/>
</dbReference>
<evidence type="ECO:0000256" key="4">
    <source>
        <dbReference type="ARBA" id="ARBA00022840"/>
    </source>
</evidence>
<evidence type="ECO:0000256" key="5">
    <source>
        <dbReference type="ARBA" id="ARBA00037982"/>
    </source>
</evidence>
<dbReference type="SUPFAM" id="SSF56112">
    <property type="entry name" value="Protein kinase-like (PK-like)"/>
    <property type="match status" value="1"/>
</dbReference>
<organism evidence="8 9">
    <name type="scientific">Lasiosphaeria ovina</name>
    <dbReference type="NCBI Taxonomy" id="92902"/>
    <lineage>
        <taxon>Eukaryota</taxon>
        <taxon>Fungi</taxon>
        <taxon>Dikarya</taxon>
        <taxon>Ascomycota</taxon>
        <taxon>Pezizomycotina</taxon>
        <taxon>Sordariomycetes</taxon>
        <taxon>Sordariomycetidae</taxon>
        <taxon>Sordariales</taxon>
        <taxon>Lasiosphaeriaceae</taxon>
        <taxon>Lasiosphaeria</taxon>
    </lineage>
</organism>
<dbReference type="Pfam" id="PF00069">
    <property type="entry name" value="Pkinase"/>
    <property type="match status" value="1"/>
</dbReference>
<evidence type="ECO:0000256" key="2">
    <source>
        <dbReference type="ARBA" id="ARBA00022741"/>
    </source>
</evidence>
<keyword evidence="9" id="KW-1185">Reference proteome</keyword>
<feature type="compositionally biased region" description="Polar residues" evidence="6">
    <location>
        <begin position="381"/>
        <end position="396"/>
    </location>
</feature>
<feature type="compositionally biased region" description="Polar residues" evidence="6">
    <location>
        <begin position="624"/>
        <end position="636"/>
    </location>
</feature>
<feature type="compositionally biased region" description="Low complexity" evidence="6">
    <location>
        <begin position="336"/>
        <end position="346"/>
    </location>
</feature>
<keyword evidence="1" id="KW-0808">Transferase</keyword>
<dbReference type="InterPro" id="IPR011009">
    <property type="entry name" value="Kinase-like_dom_sf"/>
</dbReference>
<feature type="compositionally biased region" description="Polar residues" evidence="6">
    <location>
        <begin position="303"/>
        <end position="314"/>
    </location>
</feature>
<feature type="region of interest" description="Disordered" evidence="6">
    <location>
        <begin position="616"/>
        <end position="672"/>
    </location>
</feature>
<dbReference type="Gene3D" id="3.30.200.20">
    <property type="entry name" value="Phosphorylase Kinase, domain 1"/>
    <property type="match status" value="1"/>
</dbReference>
<keyword evidence="4" id="KW-0067">ATP-binding</keyword>
<feature type="compositionally biased region" description="Polar residues" evidence="6">
    <location>
        <begin position="1"/>
        <end position="15"/>
    </location>
</feature>
<feature type="region of interest" description="Disordered" evidence="6">
    <location>
        <begin position="1"/>
        <end position="69"/>
    </location>
</feature>
<feature type="compositionally biased region" description="Basic and acidic residues" evidence="6">
    <location>
        <begin position="637"/>
        <end position="651"/>
    </location>
</feature>
<proteinExistence type="inferred from homology"/>
<keyword evidence="3" id="KW-0418">Kinase</keyword>
<comment type="caution">
    <text evidence="8">The sequence shown here is derived from an EMBL/GenBank/DDBJ whole genome shotgun (WGS) entry which is preliminary data.</text>
</comment>
<feature type="compositionally biased region" description="Low complexity" evidence="6">
    <location>
        <begin position="36"/>
        <end position="45"/>
    </location>
</feature>
<dbReference type="Gene3D" id="1.10.510.10">
    <property type="entry name" value="Transferase(Phosphotransferase) domain 1"/>
    <property type="match status" value="1"/>
</dbReference>
<sequence length="1189" mass="128773">MSYTNGSGGTLTLPSPTHAHRVDVSSAVRSLRRSLSRSPSKFRLSGTTSPTPEPSVGYHDSTPSFSGQFGITHIHQTSTTPTGPTPQAPFLTPQPAALATPFKSNAKLSMRPARSKAATGRPVSRTRVSPKSPLKRVFGPSHDSGNPIRSSVSGPETRGQENPSFAEFALTLSPASRRNLEKPSRHSMHLDVSGSSKHGLTKFFGSNADLFFSTSVSPLKRSDATMSLDQPDPGSPVAKRRSLHGVSSLGSEFSIFDYRPPVMQQGCDIHDETNHEYQLTGSCAPPQFREPLASPTPSAVPKRTSSLRKSTLQQRHGDSRTSWGRRAGEKQLAQISSEPAATPAARSRPRLSLDQYLPPDERGSPFTSQSPLPNPSIHPVQRNSSHPHPLSRTMTQSSSGSSLPDDSPTHVPIHVGEKPRVPLNFSKSLPPGAARPINDSEPVATPQYKRAKPFQAAFMSTGLISKMNRNPELGPPQKPGAKVAMPDTPCKKQPYNSATYPPQFGSGRRGSRPSFGSPSTPFGSTPFGPPSGPIRGNPFGIQDKPSGLFFHQVSFGHNRKSSLLSLDGDDQTELPGQCDDFPPTPTKNLFFKSFSTPAQGTQTPAVSRAYPRTTSIFGLGNEQPVPNSSCKSQTPHETPRDSGQKQNDRSLEAVVRPSTPNPRGSPRLSLSLSSLGGHRARQRLFATPVPPTKSTPSVYVVDNQARLYEVAQTDPAAIASPLNLEDFAVASSSPQTPQDSMAPPDASRLAISNSRHGGSRSVRPPATPTTHSRQVMEVPNRRMSITPQNGHGPRDIDESLVRRFDTSEVIGKGEFSQVYRVVKSTIPMSLFVDTPSKRTPCTLDSEAVYAVKKVRLPAHGAKERESKLREVAILKALGNSIHIVHYMDSWEMNGYLYIQTEYCTEGSLDGFLKAAGQAGRLDDFRIWKILFEIDQGLAAIHDAGFIHLDIKPANILVNFDGYLKIADFGMAAQWPAPKGIDGEGDREYIGPEILLGRFDKPADVFALGLIILEIACNVYLPDNGPTWQALRNADMSMVPTLTCGEASAIVRDANGVPIEHDSNNANAQEGGTPKPKTVFGAYGRRRGFPFEAMTHDPSNLFGPQKRSELLDPPTFMTDPTDANSLDNIVKWMIQPNPADRPTSQQLLMSAPVCWVSSRRAAGATVYEGNWGPQPGPSVEELVDTEMTDV</sequence>
<feature type="region of interest" description="Disordered" evidence="6">
    <location>
        <begin position="278"/>
        <end position="443"/>
    </location>
</feature>
<evidence type="ECO:0000256" key="6">
    <source>
        <dbReference type="SAM" id="MobiDB-lite"/>
    </source>
</evidence>
<dbReference type="EMBL" id="JAULSN010000008">
    <property type="protein sequence ID" value="KAK3365646.1"/>
    <property type="molecule type" value="Genomic_DNA"/>
</dbReference>
<comment type="similarity">
    <text evidence="5">Belongs to the protein kinase superfamily. Ser/Thr protein kinase family. GCN2 subfamily.</text>
</comment>
<accession>A0AAE0JWC4</accession>
<feature type="region of interest" description="Disordered" evidence="6">
    <location>
        <begin position="730"/>
        <end position="773"/>
    </location>
</feature>
<feature type="domain" description="Protein kinase" evidence="7">
    <location>
        <begin position="804"/>
        <end position="1155"/>
    </location>
</feature>
<dbReference type="GO" id="GO:0005524">
    <property type="term" value="F:ATP binding"/>
    <property type="evidence" value="ECO:0007669"/>
    <property type="project" value="UniProtKB-KW"/>
</dbReference>
<feature type="region of interest" description="Disordered" evidence="6">
    <location>
        <begin position="104"/>
        <end position="162"/>
    </location>
</feature>
<reference evidence="8" key="1">
    <citation type="journal article" date="2023" name="Mol. Phylogenet. Evol.">
        <title>Genome-scale phylogeny and comparative genomics of the fungal order Sordariales.</title>
        <authorList>
            <person name="Hensen N."/>
            <person name="Bonometti L."/>
            <person name="Westerberg I."/>
            <person name="Brannstrom I.O."/>
            <person name="Guillou S."/>
            <person name="Cros-Aarteil S."/>
            <person name="Calhoun S."/>
            <person name="Haridas S."/>
            <person name="Kuo A."/>
            <person name="Mondo S."/>
            <person name="Pangilinan J."/>
            <person name="Riley R."/>
            <person name="LaButti K."/>
            <person name="Andreopoulos B."/>
            <person name="Lipzen A."/>
            <person name="Chen C."/>
            <person name="Yan M."/>
            <person name="Daum C."/>
            <person name="Ng V."/>
            <person name="Clum A."/>
            <person name="Steindorff A."/>
            <person name="Ohm R.A."/>
            <person name="Martin F."/>
            <person name="Silar P."/>
            <person name="Natvig D.O."/>
            <person name="Lalanne C."/>
            <person name="Gautier V."/>
            <person name="Ament-Velasquez S.L."/>
            <person name="Kruys A."/>
            <person name="Hutchinson M.I."/>
            <person name="Powell A.J."/>
            <person name="Barry K."/>
            <person name="Miller A.N."/>
            <person name="Grigoriev I.V."/>
            <person name="Debuchy R."/>
            <person name="Gladieux P."/>
            <person name="Hiltunen Thoren M."/>
            <person name="Johannesson H."/>
        </authorList>
    </citation>
    <scope>NUCLEOTIDE SEQUENCE</scope>
    <source>
        <strain evidence="8">CBS 958.72</strain>
    </source>
</reference>
<evidence type="ECO:0000259" key="7">
    <source>
        <dbReference type="PROSITE" id="PS50011"/>
    </source>
</evidence>
<dbReference type="InterPro" id="IPR008271">
    <property type="entry name" value="Ser/Thr_kinase_AS"/>
</dbReference>
<protein>
    <recommendedName>
        <fullName evidence="7">Protein kinase domain-containing protein</fullName>
    </recommendedName>
</protein>
<evidence type="ECO:0000256" key="1">
    <source>
        <dbReference type="ARBA" id="ARBA00022679"/>
    </source>
</evidence>
<dbReference type="FunFam" id="3.30.200.20:FF:000611">
    <property type="entry name" value="Protein kinase, putative"/>
    <property type="match status" value="1"/>
</dbReference>
<feature type="compositionally biased region" description="Low complexity" evidence="6">
    <location>
        <begin position="397"/>
        <end position="406"/>
    </location>
</feature>
<dbReference type="InterPro" id="IPR000719">
    <property type="entry name" value="Prot_kinase_dom"/>
</dbReference>
<dbReference type="PANTHER" id="PTHR11042:SF196">
    <property type="entry name" value="MITOSIS INHIBITOR PROTEIN KINASE SWE1"/>
    <property type="match status" value="1"/>
</dbReference>
<dbReference type="PROSITE" id="PS50011">
    <property type="entry name" value="PROTEIN_KINASE_DOM"/>
    <property type="match status" value="1"/>
</dbReference>
<name>A0AAE0JWC4_9PEZI</name>
<reference evidence="8" key="2">
    <citation type="submission" date="2023-06" db="EMBL/GenBank/DDBJ databases">
        <authorList>
            <consortium name="Lawrence Berkeley National Laboratory"/>
            <person name="Haridas S."/>
            <person name="Hensen N."/>
            <person name="Bonometti L."/>
            <person name="Westerberg I."/>
            <person name="Brannstrom I.O."/>
            <person name="Guillou S."/>
            <person name="Cros-Aarteil S."/>
            <person name="Calhoun S."/>
            <person name="Kuo A."/>
            <person name="Mondo S."/>
            <person name="Pangilinan J."/>
            <person name="Riley R."/>
            <person name="Labutti K."/>
            <person name="Andreopoulos B."/>
            <person name="Lipzen A."/>
            <person name="Chen C."/>
            <person name="Yanf M."/>
            <person name="Daum C."/>
            <person name="Ng V."/>
            <person name="Clum A."/>
            <person name="Steindorff A."/>
            <person name="Ohm R."/>
            <person name="Martin F."/>
            <person name="Silar P."/>
            <person name="Natvig D."/>
            <person name="Lalanne C."/>
            <person name="Gautier V."/>
            <person name="Ament-Velasquez S.L."/>
            <person name="Kruys A."/>
            <person name="Hutchinson M.I."/>
            <person name="Powell A.J."/>
            <person name="Barry K."/>
            <person name="Miller A.N."/>
            <person name="Grigoriev I.V."/>
            <person name="Debuchy R."/>
            <person name="Gladieux P."/>
            <person name="Thoren M.H."/>
            <person name="Johannesson H."/>
        </authorList>
    </citation>
    <scope>NUCLEOTIDE SEQUENCE</scope>
    <source>
        <strain evidence="8">CBS 958.72</strain>
    </source>
</reference>
<dbReference type="GO" id="GO:0005737">
    <property type="term" value="C:cytoplasm"/>
    <property type="evidence" value="ECO:0007669"/>
    <property type="project" value="TreeGrafter"/>
</dbReference>
<feature type="region of interest" description="Disordered" evidence="6">
    <location>
        <begin position="468"/>
        <end position="545"/>
    </location>
</feature>
<feature type="compositionally biased region" description="Low complexity" evidence="6">
    <location>
        <begin position="662"/>
        <end position="672"/>
    </location>
</feature>
<dbReference type="InterPro" id="IPR050339">
    <property type="entry name" value="CC_SR_Kinase"/>
</dbReference>
<keyword evidence="2" id="KW-0547">Nucleotide-binding</keyword>
<feature type="compositionally biased region" description="Polar residues" evidence="6">
    <location>
        <begin position="143"/>
        <end position="154"/>
    </location>
</feature>
<gene>
    <name evidence="8" type="ORF">B0T24DRAFT_394316</name>
</gene>
<dbReference type="GO" id="GO:0004713">
    <property type="term" value="F:protein tyrosine kinase activity"/>
    <property type="evidence" value="ECO:0007669"/>
    <property type="project" value="TreeGrafter"/>
</dbReference>
<dbReference type="SMART" id="SM00220">
    <property type="entry name" value="S_TKc"/>
    <property type="match status" value="1"/>
</dbReference>
<feature type="compositionally biased region" description="Low complexity" evidence="6">
    <location>
        <begin position="512"/>
        <end position="526"/>
    </location>
</feature>
<dbReference type="FunFam" id="1.10.510.10:FF:000536">
    <property type="entry name" value="Cyclin-dependent kinase WEE1"/>
    <property type="match status" value="1"/>
</dbReference>
<feature type="compositionally biased region" description="Polar residues" evidence="6">
    <location>
        <begin position="730"/>
        <end position="739"/>
    </location>
</feature>